<dbReference type="InterPro" id="IPR019627">
    <property type="entry name" value="YAcAr"/>
</dbReference>
<accession>A0ABP8IZH0</accession>
<gene>
    <name evidence="2" type="ORF">GCM10023186_22110</name>
</gene>
<evidence type="ECO:0000313" key="2">
    <source>
        <dbReference type="EMBL" id="GAA4382086.1"/>
    </source>
</evidence>
<proteinExistence type="predicted"/>
<dbReference type="SUPFAM" id="SSF102405">
    <property type="entry name" value="MCP/YpsA-like"/>
    <property type="match status" value="1"/>
</dbReference>
<dbReference type="Pfam" id="PF10686">
    <property type="entry name" value="YAcAr"/>
    <property type="match status" value="1"/>
</dbReference>
<name>A0ABP8IZH0_9BACT</name>
<evidence type="ECO:0000313" key="3">
    <source>
        <dbReference type="Proteomes" id="UP001500454"/>
    </source>
</evidence>
<keyword evidence="3" id="KW-1185">Reference proteome</keyword>
<dbReference type="Proteomes" id="UP001500454">
    <property type="component" value="Unassembled WGS sequence"/>
</dbReference>
<comment type="caution">
    <text evidence="2">The sequence shown here is derived from an EMBL/GenBank/DDBJ whole genome shotgun (WGS) entry which is preliminary data.</text>
</comment>
<dbReference type="RefSeq" id="WP_345224148.1">
    <property type="nucleotide sequence ID" value="NZ_BAABHA010000004.1"/>
</dbReference>
<protein>
    <recommendedName>
        <fullName evidence="1">YspA cpYpsA-related SLOG domain-containing protein</fullName>
    </recommendedName>
</protein>
<feature type="domain" description="YspA cpYpsA-related SLOG" evidence="1">
    <location>
        <begin position="9"/>
        <end position="68"/>
    </location>
</feature>
<dbReference type="EMBL" id="BAABHA010000004">
    <property type="protein sequence ID" value="GAA4382086.1"/>
    <property type="molecule type" value="Genomic_DNA"/>
</dbReference>
<sequence length="118" mass="12369">MVKYNNITVAVVGTRSVRSCAALARRLTELQPALVISGGAAGADALAAGWARANGVPLLELRPDYAAHGNGAPHVRNAEIVRRADLVLAVWDGSSKGTLSALKAARRLGRSYELLPLD</sequence>
<evidence type="ECO:0000259" key="1">
    <source>
        <dbReference type="Pfam" id="PF10686"/>
    </source>
</evidence>
<dbReference type="Gene3D" id="3.40.50.450">
    <property type="match status" value="1"/>
</dbReference>
<organism evidence="2 3">
    <name type="scientific">Hymenobacter koreensis</name>
    <dbReference type="NCBI Taxonomy" id="1084523"/>
    <lineage>
        <taxon>Bacteria</taxon>
        <taxon>Pseudomonadati</taxon>
        <taxon>Bacteroidota</taxon>
        <taxon>Cytophagia</taxon>
        <taxon>Cytophagales</taxon>
        <taxon>Hymenobacteraceae</taxon>
        <taxon>Hymenobacter</taxon>
    </lineage>
</organism>
<reference evidence="3" key="1">
    <citation type="journal article" date="2019" name="Int. J. Syst. Evol. Microbiol.">
        <title>The Global Catalogue of Microorganisms (GCM) 10K type strain sequencing project: providing services to taxonomists for standard genome sequencing and annotation.</title>
        <authorList>
            <consortium name="The Broad Institute Genomics Platform"/>
            <consortium name="The Broad Institute Genome Sequencing Center for Infectious Disease"/>
            <person name="Wu L."/>
            <person name="Ma J."/>
        </authorList>
    </citation>
    <scope>NUCLEOTIDE SEQUENCE [LARGE SCALE GENOMIC DNA]</scope>
    <source>
        <strain evidence="3">JCM 17924</strain>
    </source>
</reference>